<keyword evidence="4 6" id="KW-1133">Transmembrane helix</keyword>
<sequence length="290" mass="31658">MALFRLVIVFVSMPACAALATPALNFRPYLRCPSAALAKPALRSSRPRCPGVMCCDPNSGASVDERTDEALSVAQMKGVVTPVRVAAPGTATEEEEAFSYVAFAQSYPFVNNILIATSKTAAADLLAQTVIAQTPLDAIDWQRSLLFCLFGAIYLGGFQYLYQVQIFKRLFDVDRFTSQPWADKLRDGPGLQALAAQTALDLTVLTLIYLPTFYVFKAGVFSGSAEPSAWVGSGLAAYQANFAKDEFDLLRVWLPADLVCFSVPLYLRLPVRHVVSFVWTAYLSFARGGH</sequence>
<keyword evidence="5 6" id="KW-0472">Membrane</keyword>
<keyword evidence="7" id="KW-0732">Signal</keyword>
<feature type="chain" id="PRO_5031320348" evidence="7">
    <location>
        <begin position="19"/>
        <end position="290"/>
    </location>
</feature>
<comment type="caution">
    <text evidence="6">Lacks conserved residue(s) required for the propagation of feature annotation.</text>
</comment>
<keyword evidence="3 6" id="KW-0812">Transmembrane</keyword>
<evidence type="ECO:0000256" key="2">
    <source>
        <dbReference type="ARBA" id="ARBA00006824"/>
    </source>
</evidence>
<dbReference type="GO" id="GO:0005737">
    <property type="term" value="C:cytoplasm"/>
    <property type="evidence" value="ECO:0007669"/>
    <property type="project" value="TreeGrafter"/>
</dbReference>
<evidence type="ECO:0000256" key="6">
    <source>
        <dbReference type="RuleBase" id="RU363053"/>
    </source>
</evidence>
<feature type="transmembrane region" description="Helical" evidence="6">
    <location>
        <begin position="144"/>
        <end position="162"/>
    </location>
</feature>
<comment type="subcellular location">
    <subcellularLocation>
        <location evidence="1">Membrane</location>
        <topology evidence="1">Multi-pass membrane protein</topology>
    </subcellularLocation>
</comment>
<evidence type="ECO:0000256" key="1">
    <source>
        <dbReference type="ARBA" id="ARBA00004141"/>
    </source>
</evidence>
<evidence type="ECO:0000256" key="4">
    <source>
        <dbReference type="ARBA" id="ARBA00022989"/>
    </source>
</evidence>
<organism evidence="8">
    <name type="scientific">Haptolina brevifila</name>
    <dbReference type="NCBI Taxonomy" id="156173"/>
    <lineage>
        <taxon>Eukaryota</taxon>
        <taxon>Haptista</taxon>
        <taxon>Haptophyta</taxon>
        <taxon>Prymnesiophyceae</taxon>
        <taxon>Prymnesiales</taxon>
        <taxon>Prymnesiaceae</taxon>
        <taxon>Haptolina</taxon>
    </lineage>
</organism>
<evidence type="ECO:0000256" key="5">
    <source>
        <dbReference type="ARBA" id="ARBA00023136"/>
    </source>
</evidence>
<dbReference type="InterPro" id="IPR007248">
    <property type="entry name" value="Mpv17_PMP22"/>
</dbReference>
<evidence type="ECO:0000256" key="7">
    <source>
        <dbReference type="SAM" id="SignalP"/>
    </source>
</evidence>
<reference evidence="8" key="1">
    <citation type="submission" date="2021-01" db="EMBL/GenBank/DDBJ databases">
        <authorList>
            <person name="Corre E."/>
            <person name="Pelletier E."/>
            <person name="Niang G."/>
            <person name="Scheremetjew M."/>
            <person name="Finn R."/>
            <person name="Kale V."/>
            <person name="Holt S."/>
            <person name="Cochrane G."/>
            <person name="Meng A."/>
            <person name="Brown T."/>
            <person name="Cohen L."/>
        </authorList>
    </citation>
    <scope>NUCLEOTIDE SEQUENCE</scope>
    <source>
        <strain evidence="8">UTEX LB 985</strain>
    </source>
</reference>
<dbReference type="AlphaFoldDB" id="A0A7S2BPP1"/>
<comment type="similarity">
    <text evidence="2 6">Belongs to the peroxisomal membrane protein PXMP2/4 family.</text>
</comment>
<protein>
    <submittedName>
        <fullName evidence="8">Uncharacterized protein</fullName>
    </submittedName>
</protein>
<gene>
    <name evidence="8" type="ORF">CBRE1094_LOCUS3178</name>
</gene>
<proteinExistence type="inferred from homology"/>
<accession>A0A7S2BPP1</accession>
<name>A0A7S2BPP1_9EUKA</name>
<dbReference type="GO" id="GO:0016020">
    <property type="term" value="C:membrane"/>
    <property type="evidence" value="ECO:0007669"/>
    <property type="project" value="UniProtKB-SubCell"/>
</dbReference>
<evidence type="ECO:0000256" key="3">
    <source>
        <dbReference type="ARBA" id="ARBA00022692"/>
    </source>
</evidence>
<dbReference type="PANTHER" id="PTHR11266:SF21">
    <property type="entry name" value="ACT DOMAIN-CONTAINING PROTEIN"/>
    <property type="match status" value="1"/>
</dbReference>
<dbReference type="EMBL" id="HBGU01005828">
    <property type="protein sequence ID" value="CAD9403159.1"/>
    <property type="molecule type" value="Transcribed_RNA"/>
</dbReference>
<dbReference type="PANTHER" id="PTHR11266">
    <property type="entry name" value="PEROXISOMAL MEMBRANE PROTEIN 2, PXMP2 MPV17"/>
    <property type="match status" value="1"/>
</dbReference>
<feature type="signal peptide" evidence="7">
    <location>
        <begin position="1"/>
        <end position="18"/>
    </location>
</feature>
<evidence type="ECO:0000313" key="8">
    <source>
        <dbReference type="EMBL" id="CAD9403159.1"/>
    </source>
</evidence>